<keyword evidence="1" id="KW-0472">Membrane</keyword>
<reference evidence="2" key="1">
    <citation type="submission" date="2022-03" db="EMBL/GenBank/DDBJ databases">
        <authorList>
            <person name="Leyn A S."/>
        </authorList>
    </citation>
    <scope>NUCLEOTIDE SEQUENCE</scope>
    <source>
        <strain evidence="2">Streptomyces globisporus 4-3</strain>
    </source>
</reference>
<dbReference type="EMBL" id="CAKXYP010000022">
    <property type="protein sequence ID" value="CAH9419110.1"/>
    <property type="molecule type" value="Genomic_DNA"/>
</dbReference>
<evidence type="ECO:0000313" key="2">
    <source>
        <dbReference type="EMBL" id="CAH9419110.1"/>
    </source>
</evidence>
<keyword evidence="1" id="KW-0812">Transmembrane</keyword>
<feature type="transmembrane region" description="Helical" evidence="1">
    <location>
        <begin position="64"/>
        <end position="81"/>
    </location>
</feature>
<feature type="transmembrane region" description="Helical" evidence="1">
    <location>
        <begin position="6"/>
        <end position="27"/>
    </location>
</feature>
<gene>
    <name evidence="2" type="ORF">SGL43_06164</name>
</gene>
<name>A0ABN8V8E5_STRGL</name>
<proteinExistence type="predicted"/>
<keyword evidence="1" id="KW-1133">Transmembrane helix</keyword>
<evidence type="ECO:0000313" key="3">
    <source>
        <dbReference type="Proteomes" id="UP001154015"/>
    </source>
</evidence>
<keyword evidence="3" id="KW-1185">Reference proteome</keyword>
<organism evidence="2 3">
    <name type="scientific">Streptomyces globisporus</name>
    <dbReference type="NCBI Taxonomy" id="1908"/>
    <lineage>
        <taxon>Bacteria</taxon>
        <taxon>Bacillati</taxon>
        <taxon>Actinomycetota</taxon>
        <taxon>Actinomycetes</taxon>
        <taxon>Kitasatosporales</taxon>
        <taxon>Streptomycetaceae</taxon>
        <taxon>Streptomyces</taxon>
    </lineage>
</organism>
<protein>
    <submittedName>
        <fullName evidence="2">Efflux ABC transporter, permease protein</fullName>
    </submittedName>
</protein>
<evidence type="ECO:0000256" key="1">
    <source>
        <dbReference type="SAM" id="Phobius"/>
    </source>
</evidence>
<dbReference type="Proteomes" id="UP001154015">
    <property type="component" value="Unassembled WGS sequence"/>
</dbReference>
<sequence>MPAPTYIVPGILMVTIGSTVIGAAVSVSTDMAEGIRPIAEYQPFTPVIETLRGLLLGTEIGHNGWLAVGWSLALAVLGYLWSKSLFRRDPAAR</sequence>
<accession>A0ABN8V8E5</accession>
<comment type="caution">
    <text evidence="2">The sequence shown here is derived from an EMBL/GenBank/DDBJ whole genome shotgun (WGS) entry which is preliminary data.</text>
</comment>